<proteinExistence type="predicted"/>
<accession>A0ABU1TTT1</accession>
<dbReference type="Proteomes" id="UP001255185">
    <property type="component" value="Unassembled WGS sequence"/>
</dbReference>
<dbReference type="InterPro" id="IPR051796">
    <property type="entry name" value="ISF_SsuE-like"/>
</dbReference>
<protein>
    <submittedName>
        <fullName evidence="4">Multimeric flavodoxin WrbA</fullName>
    </submittedName>
</protein>
<dbReference type="SUPFAM" id="SSF52218">
    <property type="entry name" value="Flavoproteins"/>
    <property type="match status" value="1"/>
</dbReference>
<dbReference type="EMBL" id="JAVDVI010000017">
    <property type="protein sequence ID" value="MDR6969227.1"/>
    <property type="molecule type" value="Genomic_DNA"/>
</dbReference>
<comment type="caution">
    <text evidence="4">The sequence shown here is derived from an EMBL/GenBank/DDBJ whole genome shotgun (WGS) entry which is preliminary data.</text>
</comment>
<feature type="domain" description="NADPH-dependent FMN reductase-like" evidence="3">
    <location>
        <begin position="1"/>
        <end position="118"/>
    </location>
</feature>
<organism evidence="4 5">
    <name type="scientific">Flavobacterium arsenatis</name>
    <dbReference type="NCBI Taxonomy" id="1484332"/>
    <lineage>
        <taxon>Bacteria</taxon>
        <taxon>Pseudomonadati</taxon>
        <taxon>Bacteroidota</taxon>
        <taxon>Flavobacteriia</taxon>
        <taxon>Flavobacteriales</taxon>
        <taxon>Flavobacteriaceae</taxon>
        <taxon>Flavobacterium</taxon>
    </lineage>
</organism>
<evidence type="ECO:0000256" key="2">
    <source>
        <dbReference type="ARBA" id="ARBA00022643"/>
    </source>
</evidence>
<evidence type="ECO:0000256" key="1">
    <source>
        <dbReference type="ARBA" id="ARBA00022630"/>
    </source>
</evidence>
<dbReference type="InterPro" id="IPR005025">
    <property type="entry name" value="FMN_Rdtase-like_dom"/>
</dbReference>
<dbReference type="InterPro" id="IPR029039">
    <property type="entry name" value="Flavoprotein-like_sf"/>
</dbReference>
<sequence length="163" mass="18451">MKTVIIAGSARNDGDTHKMVSSLSALSGWDIIDLNDYQIGFYDYARKNKFDDFLPLMENIIANYDAFVFATPVYWYSMSANMKIFFDRLTDLVTVEKDLGRKLRGKKMAVITSSVGDHLGDDFWLPFARTASYLGIEYLGNLHTIKDEEHTKDLAAFINIVGS</sequence>
<keyword evidence="2" id="KW-0288">FMN</keyword>
<evidence type="ECO:0000313" key="5">
    <source>
        <dbReference type="Proteomes" id="UP001255185"/>
    </source>
</evidence>
<dbReference type="PANTHER" id="PTHR43278:SF4">
    <property type="entry name" value="NAD(P)H-DEPENDENT FMN-CONTAINING OXIDOREDUCTASE YWQN-RELATED"/>
    <property type="match status" value="1"/>
</dbReference>
<name>A0ABU1TTT1_9FLAO</name>
<evidence type="ECO:0000313" key="4">
    <source>
        <dbReference type="EMBL" id="MDR6969227.1"/>
    </source>
</evidence>
<keyword evidence="1" id="KW-0285">Flavoprotein</keyword>
<dbReference type="Pfam" id="PF03358">
    <property type="entry name" value="FMN_red"/>
    <property type="match status" value="1"/>
</dbReference>
<keyword evidence="5" id="KW-1185">Reference proteome</keyword>
<reference evidence="4 5" key="1">
    <citation type="submission" date="2023-07" db="EMBL/GenBank/DDBJ databases">
        <title>Sorghum-associated microbial communities from plants grown in Nebraska, USA.</title>
        <authorList>
            <person name="Schachtman D."/>
        </authorList>
    </citation>
    <scope>NUCLEOTIDE SEQUENCE [LARGE SCALE GENOMIC DNA]</scope>
    <source>
        <strain evidence="4 5">3773</strain>
    </source>
</reference>
<evidence type="ECO:0000259" key="3">
    <source>
        <dbReference type="Pfam" id="PF03358"/>
    </source>
</evidence>
<dbReference type="RefSeq" id="WP_310028056.1">
    <property type="nucleotide sequence ID" value="NZ_JAVDVI010000017.1"/>
</dbReference>
<dbReference type="Gene3D" id="3.40.50.360">
    <property type="match status" value="1"/>
</dbReference>
<dbReference type="PANTHER" id="PTHR43278">
    <property type="entry name" value="NAD(P)H-DEPENDENT FMN-CONTAINING OXIDOREDUCTASE YWQN-RELATED"/>
    <property type="match status" value="1"/>
</dbReference>
<gene>
    <name evidence="4" type="ORF">J2X31_003254</name>
</gene>